<dbReference type="RefSeq" id="WP_341473581.1">
    <property type="nucleotide sequence ID" value="NZ_VNHM01000021.1"/>
</dbReference>
<comment type="caution">
    <text evidence="4">The sequence shown here is derived from an EMBL/GenBank/DDBJ whole genome shotgun (WGS) entry which is preliminary data.</text>
</comment>
<organism evidence="4 5">
    <name type="scientific">Desulfallas thermosapovorans DSM 6562</name>
    <dbReference type="NCBI Taxonomy" id="1121431"/>
    <lineage>
        <taxon>Bacteria</taxon>
        <taxon>Bacillati</taxon>
        <taxon>Bacillota</taxon>
        <taxon>Clostridia</taxon>
        <taxon>Eubacteriales</taxon>
        <taxon>Desulfallaceae</taxon>
        <taxon>Desulfallas</taxon>
    </lineage>
</organism>
<dbReference type="InterPro" id="IPR036582">
    <property type="entry name" value="Mao_N_sf"/>
</dbReference>
<accession>A0A5S4ZNF8</accession>
<dbReference type="InterPro" id="IPR012854">
    <property type="entry name" value="Cu_amine_oxidase-like_N"/>
</dbReference>
<evidence type="ECO:0000256" key="1">
    <source>
        <dbReference type="SAM" id="Coils"/>
    </source>
</evidence>
<protein>
    <submittedName>
        <fullName evidence="4">Copper amine oxidase-like protein</fullName>
    </submittedName>
</protein>
<evidence type="ECO:0000313" key="4">
    <source>
        <dbReference type="EMBL" id="TYO93258.1"/>
    </source>
</evidence>
<evidence type="ECO:0000259" key="3">
    <source>
        <dbReference type="Pfam" id="PF07833"/>
    </source>
</evidence>
<dbReference type="SUPFAM" id="SSF55383">
    <property type="entry name" value="Copper amine oxidase, domain N"/>
    <property type="match status" value="1"/>
</dbReference>
<name>A0A5S4ZNF8_9FIRM</name>
<dbReference type="Pfam" id="PF07833">
    <property type="entry name" value="Cu_amine_oxidN1"/>
    <property type="match status" value="1"/>
</dbReference>
<feature type="coiled-coil region" evidence="1">
    <location>
        <begin position="88"/>
        <end position="141"/>
    </location>
</feature>
<sequence>MMSAFLLFALSGMAEATVGSKQIKVDYNNIVIYADGKAVNLSAGQEPFLLNGVTYVPLRVAGEALKCNVNWQAETKTIQLTSGAAAEVGSLKAQLIAKDQEIANLKKQIEDLQKQPDKEDKNDLRDLEDELLDRFDELEDVAIEDIRLDGDEDDVEVEIEVDLGDYGDEWEDLRDKDIEDWLEDLVEYIQDELTKNTVIEGVVIDIDDDEELVEFNKDGKDDLEVDFNDEDYRGGSDNASEVEDNLLNKRYSVEDLEFRVTQVNYDKDDKEVDIHLDAEDDDCSVEWRYLRDRDIEDAVDSIGEDIAEEFEDENVRLDTVELYFYDEDGFELESFKYNV</sequence>
<keyword evidence="2" id="KW-0732">Signal</keyword>
<dbReference type="AlphaFoldDB" id="A0A5S4ZNF8"/>
<evidence type="ECO:0000313" key="5">
    <source>
        <dbReference type="Proteomes" id="UP000323166"/>
    </source>
</evidence>
<feature type="signal peptide" evidence="2">
    <location>
        <begin position="1"/>
        <end position="16"/>
    </location>
</feature>
<keyword evidence="1" id="KW-0175">Coiled coil</keyword>
<proteinExistence type="predicted"/>
<gene>
    <name evidence="4" type="ORF">LX24_02787</name>
</gene>
<feature type="chain" id="PRO_5039253470" evidence="2">
    <location>
        <begin position="17"/>
        <end position="339"/>
    </location>
</feature>
<evidence type="ECO:0000256" key="2">
    <source>
        <dbReference type="SAM" id="SignalP"/>
    </source>
</evidence>
<reference evidence="4 5" key="1">
    <citation type="submission" date="2019-07" db="EMBL/GenBank/DDBJ databases">
        <title>Genomic Encyclopedia of Type Strains, Phase I: the one thousand microbial genomes (KMG-I) project.</title>
        <authorList>
            <person name="Kyrpides N."/>
        </authorList>
    </citation>
    <scope>NUCLEOTIDE SEQUENCE [LARGE SCALE GENOMIC DNA]</scope>
    <source>
        <strain evidence="4 5">DSM 6562</strain>
    </source>
</reference>
<dbReference type="Gene3D" id="3.30.457.10">
    <property type="entry name" value="Copper amine oxidase-like, N-terminal domain"/>
    <property type="match status" value="1"/>
</dbReference>
<feature type="domain" description="Copper amine oxidase-like N-terminal" evidence="3">
    <location>
        <begin position="12"/>
        <end position="79"/>
    </location>
</feature>
<keyword evidence="5" id="KW-1185">Reference proteome</keyword>
<dbReference type="EMBL" id="VNHM01000021">
    <property type="protein sequence ID" value="TYO93258.1"/>
    <property type="molecule type" value="Genomic_DNA"/>
</dbReference>
<dbReference type="Proteomes" id="UP000323166">
    <property type="component" value="Unassembled WGS sequence"/>
</dbReference>